<dbReference type="AlphaFoldDB" id="A0A6A4XCT1"/>
<name>A0A6A4XCT1_AMPAM</name>
<proteinExistence type="predicted"/>
<feature type="region of interest" description="Disordered" evidence="1">
    <location>
        <begin position="226"/>
        <end position="257"/>
    </location>
</feature>
<feature type="transmembrane region" description="Helical" evidence="2">
    <location>
        <begin position="86"/>
        <end position="106"/>
    </location>
</feature>
<gene>
    <name evidence="3" type="ORF">FJT64_015669</name>
</gene>
<evidence type="ECO:0000256" key="2">
    <source>
        <dbReference type="SAM" id="Phobius"/>
    </source>
</evidence>
<dbReference type="Proteomes" id="UP000440578">
    <property type="component" value="Unassembled WGS sequence"/>
</dbReference>
<evidence type="ECO:0000256" key="1">
    <source>
        <dbReference type="SAM" id="MobiDB-lite"/>
    </source>
</evidence>
<evidence type="ECO:0000313" key="3">
    <source>
        <dbReference type="EMBL" id="KAF0313814.1"/>
    </source>
</evidence>
<keyword evidence="4" id="KW-1185">Reference proteome</keyword>
<comment type="caution">
    <text evidence="3">The sequence shown here is derived from an EMBL/GenBank/DDBJ whole genome shotgun (WGS) entry which is preliminary data.</text>
</comment>
<organism evidence="3 4">
    <name type="scientific">Amphibalanus amphitrite</name>
    <name type="common">Striped barnacle</name>
    <name type="synonym">Balanus amphitrite</name>
    <dbReference type="NCBI Taxonomy" id="1232801"/>
    <lineage>
        <taxon>Eukaryota</taxon>
        <taxon>Metazoa</taxon>
        <taxon>Ecdysozoa</taxon>
        <taxon>Arthropoda</taxon>
        <taxon>Crustacea</taxon>
        <taxon>Multicrustacea</taxon>
        <taxon>Cirripedia</taxon>
        <taxon>Thoracica</taxon>
        <taxon>Thoracicalcarea</taxon>
        <taxon>Balanomorpha</taxon>
        <taxon>Balanoidea</taxon>
        <taxon>Balanidae</taxon>
        <taxon>Amphibalaninae</taxon>
        <taxon>Amphibalanus</taxon>
    </lineage>
</organism>
<reference evidence="3 4" key="1">
    <citation type="submission" date="2019-07" db="EMBL/GenBank/DDBJ databases">
        <title>Draft genome assembly of a fouling barnacle, Amphibalanus amphitrite (Darwin, 1854): The first reference genome for Thecostraca.</title>
        <authorList>
            <person name="Kim W."/>
        </authorList>
    </citation>
    <scope>NUCLEOTIDE SEQUENCE [LARGE SCALE GENOMIC DNA]</scope>
    <source>
        <strain evidence="3">SNU_AA5</strain>
        <tissue evidence="3">Soma without cirri and trophi</tissue>
    </source>
</reference>
<sequence>MSASRRWAEEYVTVLLPEVRSARSAVQALALSLSRSGRLAFYGALLTLLAASFSAPLLRALGCAGCVVLSTAAATLTLESLGGRHLYLVLCACALGELLQLVWPGVRLPVLAGALLVLGPRGRDARLLATAALWLLVSAGRQQLVAPLLYLLAAGGGALALWLRVQLSVVRCEPVGVDGRPLTLRRHRASGSVSWSGGMGPKMRRTSLPAISVQRSQLPIAVQVSPPRAAGERHAPTHTYTTPKNAGAPSAELTCAD</sequence>
<keyword evidence="2" id="KW-1133">Transmembrane helix</keyword>
<dbReference type="EMBL" id="VIIS01000069">
    <property type="protein sequence ID" value="KAF0313814.1"/>
    <property type="molecule type" value="Genomic_DNA"/>
</dbReference>
<protein>
    <submittedName>
        <fullName evidence="3">Uncharacterized protein</fullName>
    </submittedName>
</protein>
<accession>A0A6A4XCT1</accession>
<feature type="transmembrane region" description="Helical" evidence="2">
    <location>
        <begin position="144"/>
        <end position="163"/>
    </location>
</feature>
<keyword evidence="2" id="KW-0472">Membrane</keyword>
<keyword evidence="2" id="KW-0812">Transmembrane</keyword>
<dbReference type="OrthoDB" id="189220at2759"/>
<feature type="transmembrane region" description="Helical" evidence="2">
    <location>
        <begin position="41"/>
        <end position="74"/>
    </location>
</feature>
<evidence type="ECO:0000313" key="4">
    <source>
        <dbReference type="Proteomes" id="UP000440578"/>
    </source>
</evidence>